<dbReference type="PANTHER" id="PTHR33393">
    <property type="entry name" value="POLYGLUTAMINE SYNTHESIS ACCESSORY PROTEIN RV0574C-RELATED"/>
    <property type="match status" value="1"/>
</dbReference>
<gene>
    <name evidence="3" type="ORF">N865_17465</name>
</gene>
<comment type="caution">
    <text evidence="3">The sequence shown here is derived from an EMBL/GenBank/DDBJ whole genome shotgun (WGS) entry which is preliminary data.</text>
</comment>
<dbReference type="InterPro" id="IPR008969">
    <property type="entry name" value="CarboxyPept-like_regulatory"/>
</dbReference>
<dbReference type="SMART" id="SM00854">
    <property type="entry name" value="PGA_cap"/>
    <property type="match status" value="1"/>
</dbReference>
<dbReference type="InterPro" id="IPR029052">
    <property type="entry name" value="Metallo-depent_PP-like"/>
</dbReference>
<reference evidence="3 4" key="1">
    <citation type="submission" date="2013-08" db="EMBL/GenBank/DDBJ databases">
        <title>Intrasporangium oryzae NRRL B-24470.</title>
        <authorList>
            <person name="Liu H."/>
            <person name="Wang G."/>
        </authorList>
    </citation>
    <scope>NUCLEOTIDE SEQUENCE [LARGE SCALE GENOMIC DNA]</scope>
    <source>
        <strain evidence="3 4">NRRL B-24470</strain>
    </source>
</reference>
<dbReference type="PATRIC" id="fig|1386089.3.peg.319"/>
<feature type="domain" description="Capsule synthesis protein CapA" evidence="2">
    <location>
        <begin position="121"/>
        <end position="384"/>
    </location>
</feature>
<dbReference type="PANTHER" id="PTHR33393:SF13">
    <property type="entry name" value="PGA BIOSYNTHESIS PROTEIN CAPA"/>
    <property type="match status" value="1"/>
</dbReference>
<dbReference type="OrthoDB" id="9810718at2"/>
<keyword evidence="4" id="KW-1185">Reference proteome</keyword>
<dbReference type="RefSeq" id="WP_034800711.1">
    <property type="nucleotide sequence ID" value="NZ_AWSA01000002.1"/>
</dbReference>
<dbReference type="EMBL" id="AWSA01000002">
    <property type="protein sequence ID" value="EWT03524.1"/>
    <property type="molecule type" value="Genomic_DNA"/>
</dbReference>
<dbReference type="SUPFAM" id="SSF56300">
    <property type="entry name" value="Metallo-dependent phosphatases"/>
    <property type="match status" value="1"/>
</dbReference>
<dbReference type="SUPFAM" id="SSF49464">
    <property type="entry name" value="Carboxypeptidase regulatory domain-like"/>
    <property type="match status" value="1"/>
</dbReference>
<evidence type="ECO:0000313" key="4">
    <source>
        <dbReference type="Proteomes" id="UP000019489"/>
    </source>
</evidence>
<dbReference type="eggNOG" id="COG2843">
    <property type="taxonomic scope" value="Bacteria"/>
</dbReference>
<dbReference type="STRING" id="1386089.N865_17465"/>
<dbReference type="Proteomes" id="UP000019489">
    <property type="component" value="Unassembled WGS sequence"/>
</dbReference>
<dbReference type="CDD" id="cd07381">
    <property type="entry name" value="MPP_CapA"/>
    <property type="match status" value="1"/>
</dbReference>
<proteinExistence type="inferred from homology"/>
<name>W9GI42_9MICO</name>
<organism evidence="3 4">
    <name type="scientific">Intrasporangium oryzae NRRL B-24470</name>
    <dbReference type="NCBI Taxonomy" id="1386089"/>
    <lineage>
        <taxon>Bacteria</taxon>
        <taxon>Bacillati</taxon>
        <taxon>Actinomycetota</taxon>
        <taxon>Actinomycetes</taxon>
        <taxon>Micrococcales</taxon>
        <taxon>Intrasporangiaceae</taxon>
        <taxon>Intrasporangium</taxon>
    </lineage>
</organism>
<accession>W9GI42</accession>
<dbReference type="AlphaFoldDB" id="W9GI42"/>
<dbReference type="Pfam" id="PF09587">
    <property type="entry name" value="PGA_cap"/>
    <property type="match status" value="1"/>
</dbReference>
<comment type="similarity">
    <text evidence="1">Belongs to the CapA family.</text>
</comment>
<protein>
    <recommendedName>
        <fullName evidence="2">Capsule synthesis protein CapA domain-containing protein</fullName>
    </recommendedName>
</protein>
<evidence type="ECO:0000256" key="1">
    <source>
        <dbReference type="ARBA" id="ARBA00005662"/>
    </source>
</evidence>
<evidence type="ECO:0000259" key="2">
    <source>
        <dbReference type="SMART" id="SM00854"/>
    </source>
</evidence>
<dbReference type="InterPro" id="IPR019079">
    <property type="entry name" value="Capsule_synth_CapA"/>
</dbReference>
<dbReference type="InterPro" id="IPR052169">
    <property type="entry name" value="CW_Biosynth-Accessory"/>
</dbReference>
<evidence type="ECO:0000313" key="3">
    <source>
        <dbReference type="EMBL" id="EWT03524.1"/>
    </source>
</evidence>
<sequence>MRRPDRSPINLALPTVVTAVLVGSVLGVAFQADPEPVTVAAPVPTAQGLVVDETGRPVPKAVVTVGGAKVLADTRGHYSVALRAPALASASATGHLSRAFAVEPGKARNVVLTSNAKQTLSLRFGGDTMMGRRFYEGYRGQAPALPENATPEDHAAVLRDIGPFLQDSDLTVVNLETALLADTAIEVEGKRRPGLHPTKDLIVTSATALAKGLALAGVDVVSLGNNHTIDGLKPGLQSTNEALDAAGIAHFGAGVDADAAWKPALVKRRGQTVAFLGCTTVTGRQTSIPYVASASSPGAAECEATRLADEVKKAAKRADSVVVMIHGGVEYRRSQTVQVRSLATVAQQAGARVVIGSHPHVIGGLVSTQSNVFAESLGNLVFDQELWPTFPSMLVRVDLRRGVPVSTTVDPIVIDAYRPRPAIGEMADAIARIAAGHAAGVSTGASDGAGRLGGTSAALALGPAPAAKVVKVPLKLGQVRRLASGWWYAPPATPGQPLVRMGSDLLFGTGTFEPMEIGRRAANVPLWSLGKYGSVTTDAACGPASADGSAGSGLMLARTPLSTRTAFASPQHRTPVTPRQKLSVLASLRQASEGSQLQVHWFKAFAGPSSSISSIELPEGSWDRDSCRRVRFDVTVPKGAVAAQVFVLLKPPAGGQRVRRLAVDDVSLVDWAPSGRTGRRYGVLEVLKDASVPFSADDGGLASASPIVPVSQP</sequence>
<dbReference type="Gene3D" id="3.60.21.10">
    <property type="match status" value="1"/>
</dbReference>